<dbReference type="InterPro" id="IPR011161">
    <property type="entry name" value="MHC_I-like_Ag-recog"/>
</dbReference>
<organism evidence="14 15">
    <name type="scientific">Eublepharis macularius</name>
    <name type="common">Leopard gecko</name>
    <name type="synonym">Cyrtodactylus macularius</name>
    <dbReference type="NCBI Taxonomy" id="481883"/>
    <lineage>
        <taxon>Eukaryota</taxon>
        <taxon>Metazoa</taxon>
        <taxon>Chordata</taxon>
        <taxon>Craniata</taxon>
        <taxon>Vertebrata</taxon>
        <taxon>Euteleostomi</taxon>
        <taxon>Lepidosauria</taxon>
        <taxon>Squamata</taxon>
        <taxon>Bifurcata</taxon>
        <taxon>Gekkota</taxon>
        <taxon>Eublepharidae</taxon>
        <taxon>Eublepharinae</taxon>
        <taxon>Eublepharis</taxon>
    </lineage>
</organism>
<dbReference type="GO" id="GO:0042612">
    <property type="term" value="C:MHC class I protein complex"/>
    <property type="evidence" value="ECO:0007669"/>
    <property type="project" value="UniProtKB-KW"/>
</dbReference>
<comment type="similarity">
    <text evidence="10">Belongs to the MHC class I family.</text>
</comment>
<evidence type="ECO:0000256" key="2">
    <source>
        <dbReference type="ARBA" id="ARBA00022451"/>
    </source>
</evidence>
<dbReference type="FunFam" id="3.30.500.10:FF:000001">
    <property type="entry name" value="H-2 class I histocompatibility antigen, alpha chain"/>
    <property type="match status" value="1"/>
</dbReference>
<evidence type="ECO:0000256" key="3">
    <source>
        <dbReference type="ARBA" id="ARBA00022692"/>
    </source>
</evidence>
<evidence type="ECO:0000256" key="9">
    <source>
        <dbReference type="ARBA" id="ARBA00023180"/>
    </source>
</evidence>
<dbReference type="GO" id="GO:0006955">
    <property type="term" value="P:immune response"/>
    <property type="evidence" value="ECO:0007669"/>
    <property type="project" value="TreeGrafter"/>
</dbReference>
<dbReference type="InterPro" id="IPR036179">
    <property type="entry name" value="Ig-like_dom_sf"/>
</dbReference>
<evidence type="ECO:0000256" key="6">
    <source>
        <dbReference type="ARBA" id="ARBA00022989"/>
    </source>
</evidence>
<sequence>MSLLGLYSLLLVAPSLLLGGPSGSSWNSLQFFYTTMLEPVQDLPDFIALGYVNDQLIGHYNSTTRRAAPVVPWIRKAEKEEPRFWDRVTQIAKHHELQMKGNLRDLQRVYNRSGRMHTWQCRYGCELSNDGRKNGFDHYAFDGVYYGSFDPETLTWRRDMVPPQVIRRKRDDDDAYSKLVKAFLEKDCVEALRRLLDYGKESLLRREPPVVKVARKPSYDGRETLVCRAHGFHPKEINATWQKDGEAWEQETFHGGVVSNSDGTYYTWLSVKIEPKDRDLYRCRVEHDSLLEPLNVSWEEPASSKVGVIIGILAGVVASTLLVAGIIMCIRK</sequence>
<keyword evidence="6 11" id="KW-1133">Transmembrane helix</keyword>
<protein>
    <submittedName>
        <fullName evidence="15">Class I histocompatibility antigen, F10 alpha chain-like</fullName>
    </submittedName>
</protein>
<feature type="transmembrane region" description="Helical" evidence="11">
    <location>
        <begin position="306"/>
        <end position="330"/>
    </location>
</feature>
<dbReference type="PROSITE" id="PS50835">
    <property type="entry name" value="IG_LIKE"/>
    <property type="match status" value="1"/>
</dbReference>
<dbReference type="InterPro" id="IPR011162">
    <property type="entry name" value="MHC_I/II-like_Ag-recog"/>
</dbReference>
<dbReference type="Pfam" id="PF00129">
    <property type="entry name" value="MHC_I"/>
    <property type="match status" value="1"/>
</dbReference>
<evidence type="ECO:0000256" key="7">
    <source>
        <dbReference type="ARBA" id="ARBA00023136"/>
    </source>
</evidence>
<proteinExistence type="inferred from homology"/>
<dbReference type="KEGG" id="emc:129329141"/>
<dbReference type="PROSITE" id="PS00290">
    <property type="entry name" value="IG_MHC"/>
    <property type="match status" value="1"/>
</dbReference>
<keyword evidence="4 12" id="KW-0732">Signal</keyword>
<evidence type="ECO:0000256" key="12">
    <source>
        <dbReference type="SAM" id="SignalP"/>
    </source>
</evidence>
<keyword evidence="3 11" id="KW-0812">Transmembrane</keyword>
<keyword evidence="5" id="KW-0391">Immunity</keyword>
<evidence type="ECO:0000256" key="10">
    <source>
        <dbReference type="RuleBase" id="RU004439"/>
    </source>
</evidence>
<dbReference type="GO" id="GO:0005615">
    <property type="term" value="C:extracellular space"/>
    <property type="evidence" value="ECO:0007669"/>
    <property type="project" value="TreeGrafter"/>
</dbReference>
<dbReference type="PRINTS" id="PR01638">
    <property type="entry name" value="MHCCLASSI"/>
</dbReference>
<dbReference type="InterPro" id="IPR007110">
    <property type="entry name" value="Ig-like_dom"/>
</dbReference>
<dbReference type="InterPro" id="IPR003006">
    <property type="entry name" value="Ig/MHC_CS"/>
</dbReference>
<reference evidence="15" key="1">
    <citation type="submission" date="2025-08" db="UniProtKB">
        <authorList>
            <consortium name="RefSeq"/>
        </authorList>
    </citation>
    <scope>IDENTIFICATION</scope>
    <source>
        <tissue evidence="15">Blood</tissue>
    </source>
</reference>
<dbReference type="SMART" id="SM00407">
    <property type="entry name" value="IGc1"/>
    <property type="match status" value="1"/>
</dbReference>
<accession>A0AA97JBC6</accession>
<evidence type="ECO:0000256" key="4">
    <source>
        <dbReference type="ARBA" id="ARBA00022729"/>
    </source>
</evidence>
<gene>
    <name evidence="15" type="primary">LOC129329141</name>
</gene>
<dbReference type="Proteomes" id="UP001190640">
    <property type="component" value="Chromosome 4"/>
</dbReference>
<keyword evidence="7 11" id="KW-0472">Membrane</keyword>
<comment type="subcellular location">
    <subcellularLocation>
        <location evidence="1">Membrane</location>
        <topology evidence="1">Single-pass type I membrane protein</topology>
    </subcellularLocation>
</comment>
<dbReference type="GeneID" id="129329141"/>
<dbReference type="Pfam" id="PF07654">
    <property type="entry name" value="C1-set"/>
    <property type="match status" value="1"/>
</dbReference>
<evidence type="ECO:0000256" key="11">
    <source>
        <dbReference type="SAM" id="Phobius"/>
    </source>
</evidence>
<evidence type="ECO:0000259" key="13">
    <source>
        <dbReference type="PROSITE" id="PS50835"/>
    </source>
</evidence>
<dbReference type="InterPro" id="IPR037055">
    <property type="entry name" value="MHC_I-like_Ag-recog_sf"/>
</dbReference>
<dbReference type="InterPro" id="IPR050208">
    <property type="entry name" value="MHC_class-I_related"/>
</dbReference>
<dbReference type="InterPro" id="IPR013783">
    <property type="entry name" value="Ig-like_fold"/>
</dbReference>
<evidence type="ECO:0000256" key="8">
    <source>
        <dbReference type="ARBA" id="ARBA00023157"/>
    </source>
</evidence>
<dbReference type="RefSeq" id="XP_054834555.1">
    <property type="nucleotide sequence ID" value="XM_054978580.1"/>
</dbReference>
<name>A0AA97JBC6_EUBMA</name>
<dbReference type="InterPro" id="IPR003597">
    <property type="entry name" value="Ig_C1-set"/>
</dbReference>
<dbReference type="AlphaFoldDB" id="A0AA97JBC6"/>
<dbReference type="SUPFAM" id="SSF48726">
    <property type="entry name" value="Immunoglobulin"/>
    <property type="match status" value="1"/>
</dbReference>
<dbReference type="GO" id="GO:0002474">
    <property type="term" value="P:antigen processing and presentation of peptide antigen via MHC class I"/>
    <property type="evidence" value="ECO:0007669"/>
    <property type="project" value="UniProtKB-KW"/>
</dbReference>
<keyword evidence="9" id="KW-0325">Glycoprotein</keyword>
<dbReference type="PANTHER" id="PTHR16675:SF242">
    <property type="entry name" value="MAJOR HISTOCOMPATIBILITY COMPLEX CLASS I-RELATED GENE PROTEIN"/>
    <property type="match status" value="1"/>
</dbReference>
<keyword evidence="2" id="KW-0490">MHC I</keyword>
<dbReference type="InterPro" id="IPR001039">
    <property type="entry name" value="MHC_I_a_a1/a2"/>
</dbReference>
<dbReference type="PANTHER" id="PTHR16675">
    <property type="entry name" value="MHC CLASS I-RELATED"/>
    <property type="match status" value="1"/>
</dbReference>
<feature type="chain" id="PRO_5041695450" evidence="12">
    <location>
        <begin position="20"/>
        <end position="332"/>
    </location>
</feature>
<evidence type="ECO:0000313" key="15">
    <source>
        <dbReference type="RefSeq" id="XP_054834555.1"/>
    </source>
</evidence>
<evidence type="ECO:0000313" key="14">
    <source>
        <dbReference type="Proteomes" id="UP001190640"/>
    </source>
</evidence>
<keyword evidence="8" id="KW-1015">Disulfide bond</keyword>
<feature type="domain" description="Ig-like" evidence="13">
    <location>
        <begin position="208"/>
        <end position="297"/>
    </location>
</feature>
<feature type="signal peptide" evidence="12">
    <location>
        <begin position="1"/>
        <end position="19"/>
    </location>
</feature>
<keyword evidence="14" id="KW-1185">Reference proteome</keyword>
<evidence type="ECO:0000256" key="1">
    <source>
        <dbReference type="ARBA" id="ARBA00004479"/>
    </source>
</evidence>
<dbReference type="Gene3D" id="2.60.40.10">
    <property type="entry name" value="Immunoglobulins"/>
    <property type="match status" value="1"/>
</dbReference>
<dbReference type="CDD" id="cd07698">
    <property type="entry name" value="IgC1_MHC_I_alpha3"/>
    <property type="match status" value="1"/>
</dbReference>
<dbReference type="FunFam" id="2.60.40.10:FF:000204">
    <property type="entry name" value="Major histocompatibility complex, class I-related protein"/>
    <property type="match status" value="1"/>
</dbReference>
<dbReference type="SUPFAM" id="SSF54452">
    <property type="entry name" value="MHC antigen-recognition domain"/>
    <property type="match status" value="1"/>
</dbReference>
<dbReference type="Gene3D" id="3.30.500.10">
    <property type="entry name" value="MHC class I-like antigen recognition-like"/>
    <property type="match status" value="1"/>
</dbReference>
<dbReference type="GO" id="GO:0009897">
    <property type="term" value="C:external side of plasma membrane"/>
    <property type="evidence" value="ECO:0007669"/>
    <property type="project" value="TreeGrafter"/>
</dbReference>
<evidence type="ECO:0000256" key="5">
    <source>
        <dbReference type="ARBA" id="ARBA00022859"/>
    </source>
</evidence>